<gene>
    <name evidence="2" type="ORF">FHX81_0420</name>
</gene>
<sequence length="351" mass="37255">MVRRVCRVGLLVVVAGAAGFAAGVLVTFPYYATLALSGHAVPDGVPLVVILGGVLGVVSLGRRVRALVGRGQGSGPDPSAVRRALSLRTRISLDRRVHLYTHLRWAVGVSAPAALLLVLAASTAGRESMPPAASSDGSAWTTVFLGSALLVLIVFNRLATAVAVVLSPAHAAVALRRCLDQDDRPTARTGWAHDPLGRQRRNLEQAARALTLVGRRLDRAWPGHPLASSVLGGARYLRRFLNGSDSLTSAYPDQLVDVLNGLMIVLAEPGDSQKVAALGVLVGAFDAEGQPLGELRRESPGRWTVALTRTGDLLDRYSRIATAVWAIFSLVVVTVLILTDNLDLTKFQLQK</sequence>
<evidence type="ECO:0000313" key="2">
    <source>
        <dbReference type="EMBL" id="TQM78166.1"/>
    </source>
</evidence>
<dbReference type="AlphaFoldDB" id="A0A543J5Q6"/>
<feature type="transmembrane region" description="Helical" evidence="1">
    <location>
        <begin position="320"/>
        <end position="339"/>
    </location>
</feature>
<organism evidence="2 3">
    <name type="scientific">Saccharothrix saharensis</name>
    <dbReference type="NCBI Taxonomy" id="571190"/>
    <lineage>
        <taxon>Bacteria</taxon>
        <taxon>Bacillati</taxon>
        <taxon>Actinomycetota</taxon>
        <taxon>Actinomycetes</taxon>
        <taxon>Pseudonocardiales</taxon>
        <taxon>Pseudonocardiaceae</taxon>
        <taxon>Saccharothrix</taxon>
    </lineage>
</organism>
<feature type="transmembrane region" description="Helical" evidence="1">
    <location>
        <begin position="105"/>
        <end position="124"/>
    </location>
</feature>
<keyword evidence="1" id="KW-0812">Transmembrane</keyword>
<feature type="transmembrane region" description="Helical" evidence="1">
    <location>
        <begin position="144"/>
        <end position="167"/>
    </location>
</feature>
<keyword evidence="1" id="KW-0472">Membrane</keyword>
<evidence type="ECO:0000313" key="3">
    <source>
        <dbReference type="Proteomes" id="UP000316628"/>
    </source>
</evidence>
<reference evidence="2 3" key="1">
    <citation type="submission" date="2019-06" db="EMBL/GenBank/DDBJ databases">
        <title>Sequencing the genomes of 1000 actinobacteria strains.</title>
        <authorList>
            <person name="Klenk H.-P."/>
        </authorList>
    </citation>
    <scope>NUCLEOTIDE SEQUENCE [LARGE SCALE GENOMIC DNA]</scope>
    <source>
        <strain evidence="2 3">DSM 45456</strain>
    </source>
</reference>
<protein>
    <submittedName>
        <fullName evidence="2">Uncharacterized protein</fullName>
    </submittedName>
</protein>
<evidence type="ECO:0000256" key="1">
    <source>
        <dbReference type="SAM" id="Phobius"/>
    </source>
</evidence>
<keyword evidence="3" id="KW-1185">Reference proteome</keyword>
<proteinExistence type="predicted"/>
<name>A0A543J5Q6_9PSEU</name>
<keyword evidence="1" id="KW-1133">Transmembrane helix</keyword>
<feature type="transmembrane region" description="Helical" evidence="1">
    <location>
        <begin position="44"/>
        <end position="61"/>
    </location>
</feature>
<feature type="transmembrane region" description="Helical" evidence="1">
    <location>
        <begin position="9"/>
        <end position="32"/>
    </location>
</feature>
<accession>A0A543J5Q6</accession>
<comment type="caution">
    <text evidence="2">The sequence shown here is derived from an EMBL/GenBank/DDBJ whole genome shotgun (WGS) entry which is preliminary data.</text>
</comment>
<dbReference type="Proteomes" id="UP000316628">
    <property type="component" value="Unassembled WGS sequence"/>
</dbReference>
<dbReference type="EMBL" id="VFPP01000001">
    <property type="protein sequence ID" value="TQM78166.1"/>
    <property type="molecule type" value="Genomic_DNA"/>
</dbReference>